<reference evidence="2 3" key="1">
    <citation type="submission" date="2023-11" db="EMBL/GenBank/DDBJ databases">
        <authorList>
            <person name="Okamura Y."/>
        </authorList>
    </citation>
    <scope>NUCLEOTIDE SEQUENCE [LARGE SCALE GENOMIC DNA]</scope>
</reference>
<dbReference type="Proteomes" id="UP001497472">
    <property type="component" value="Unassembled WGS sequence"/>
</dbReference>
<feature type="transmembrane region" description="Helical" evidence="1">
    <location>
        <begin position="59"/>
        <end position="76"/>
    </location>
</feature>
<accession>A0AAV1JAT0</accession>
<proteinExistence type="predicted"/>
<evidence type="ECO:0000313" key="2">
    <source>
        <dbReference type="EMBL" id="CAK1546494.1"/>
    </source>
</evidence>
<dbReference type="AlphaFoldDB" id="A0AAV1JAT0"/>
<evidence type="ECO:0008006" key="4">
    <source>
        <dbReference type="Google" id="ProtNLM"/>
    </source>
</evidence>
<sequence length="77" mass="8883">MFKQLQTDDKIWAKLFGAVDLVSRGVDVFSHFGVVEYLTAYGLVVDPTWRGCSIGKEMLLARYVFYDILLFFDIILK</sequence>
<dbReference type="Gene3D" id="3.40.630.30">
    <property type="match status" value="1"/>
</dbReference>
<comment type="caution">
    <text evidence="2">The sequence shown here is derived from an EMBL/GenBank/DDBJ whole genome shotgun (WGS) entry which is preliminary data.</text>
</comment>
<protein>
    <recommendedName>
        <fullName evidence="4">N-acetyltransferase domain-containing protein</fullName>
    </recommendedName>
</protein>
<keyword evidence="3" id="KW-1185">Reference proteome</keyword>
<keyword evidence="1" id="KW-1133">Transmembrane helix</keyword>
<evidence type="ECO:0000256" key="1">
    <source>
        <dbReference type="SAM" id="Phobius"/>
    </source>
</evidence>
<dbReference type="EMBL" id="CAVLEF010000008">
    <property type="protein sequence ID" value="CAK1546494.1"/>
    <property type="molecule type" value="Genomic_DNA"/>
</dbReference>
<organism evidence="2 3">
    <name type="scientific">Leptosia nina</name>
    <dbReference type="NCBI Taxonomy" id="320188"/>
    <lineage>
        <taxon>Eukaryota</taxon>
        <taxon>Metazoa</taxon>
        <taxon>Ecdysozoa</taxon>
        <taxon>Arthropoda</taxon>
        <taxon>Hexapoda</taxon>
        <taxon>Insecta</taxon>
        <taxon>Pterygota</taxon>
        <taxon>Neoptera</taxon>
        <taxon>Endopterygota</taxon>
        <taxon>Lepidoptera</taxon>
        <taxon>Glossata</taxon>
        <taxon>Ditrysia</taxon>
        <taxon>Papilionoidea</taxon>
        <taxon>Pieridae</taxon>
        <taxon>Pierinae</taxon>
        <taxon>Leptosia</taxon>
    </lineage>
</organism>
<name>A0AAV1JAT0_9NEOP</name>
<keyword evidence="1" id="KW-0812">Transmembrane</keyword>
<evidence type="ECO:0000313" key="3">
    <source>
        <dbReference type="Proteomes" id="UP001497472"/>
    </source>
</evidence>
<gene>
    <name evidence="2" type="ORF">LNINA_LOCUS6059</name>
</gene>
<keyword evidence="1" id="KW-0472">Membrane</keyword>